<evidence type="ECO:0000256" key="1">
    <source>
        <dbReference type="SAM" id="MobiDB-lite"/>
    </source>
</evidence>
<gene>
    <name evidence="2" type="ORF">EYF80_010722</name>
</gene>
<feature type="region of interest" description="Disordered" evidence="1">
    <location>
        <begin position="97"/>
        <end position="134"/>
    </location>
</feature>
<evidence type="ECO:0000313" key="2">
    <source>
        <dbReference type="EMBL" id="TNN79043.1"/>
    </source>
</evidence>
<sequence>MEPSTGLRKSKGEKQDSWAARWNDMPVYQPGDSTVMDPLRMMSRSVQLGFGSGTPEPPFPLVGPAMQPESLPWRLVGLPAETGGEERRRRRRCWRELSSLPPSRAPDCSRIPGQRASAAPAGGGEEEEEEDAYL</sequence>
<dbReference type="EMBL" id="SRLO01000068">
    <property type="protein sequence ID" value="TNN79043.1"/>
    <property type="molecule type" value="Genomic_DNA"/>
</dbReference>
<proteinExistence type="predicted"/>
<protein>
    <submittedName>
        <fullName evidence="2">Uncharacterized protein</fullName>
    </submittedName>
</protein>
<reference evidence="2 3" key="1">
    <citation type="submission" date="2019-03" db="EMBL/GenBank/DDBJ databases">
        <title>First draft genome of Liparis tanakae, snailfish: a comprehensive survey of snailfish specific genes.</title>
        <authorList>
            <person name="Kim W."/>
            <person name="Song I."/>
            <person name="Jeong J.-H."/>
            <person name="Kim D."/>
            <person name="Kim S."/>
            <person name="Ryu S."/>
            <person name="Song J.Y."/>
            <person name="Lee S.K."/>
        </authorList>
    </citation>
    <scope>NUCLEOTIDE SEQUENCE [LARGE SCALE GENOMIC DNA]</scope>
    <source>
        <tissue evidence="2">Muscle</tissue>
    </source>
</reference>
<name>A0A4Z2IPD9_9TELE</name>
<keyword evidence="3" id="KW-1185">Reference proteome</keyword>
<comment type="caution">
    <text evidence="2">The sequence shown here is derived from an EMBL/GenBank/DDBJ whole genome shotgun (WGS) entry which is preliminary data.</text>
</comment>
<dbReference type="AlphaFoldDB" id="A0A4Z2IPD9"/>
<dbReference type="Proteomes" id="UP000314294">
    <property type="component" value="Unassembled WGS sequence"/>
</dbReference>
<evidence type="ECO:0000313" key="3">
    <source>
        <dbReference type="Proteomes" id="UP000314294"/>
    </source>
</evidence>
<accession>A0A4Z2IPD9</accession>
<organism evidence="2 3">
    <name type="scientific">Liparis tanakae</name>
    <name type="common">Tanaka's snailfish</name>
    <dbReference type="NCBI Taxonomy" id="230148"/>
    <lineage>
        <taxon>Eukaryota</taxon>
        <taxon>Metazoa</taxon>
        <taxon>Chordata</taxon>
        <taxon>Craniata</taxon>
        <taxon>Vertebrata</taxon>
        <taxon>Euteleostomi</taxon>
        <taxon>Actinopterygii</taxon>
        <taxon>Neopterygii</taxon>
        <taxon>Teleostei</taxon>
        <taxon>Neoteleostei</taxon>
        <taxon>Acanthomorphata</taxon>
        <taxon>Eupercaria</taxon>
        <taxon>Perciformes</taxon>
        <taxon>Cottioidei</taxon>
        <taxon>Cottales</taxon>
        <taxon>Liparidae</taxon>
        <taxon>Liparis</taxon>
    </lineage>
</organism>
<feature type="region of interest" description="Disordered" evidence="1">
    <location>
        <begin position="1"/>
        <end position="29"/>
    </location>
</feature>
<feature type="compositionally biased region" description="Acidic residues" evidence="1">
    <location>
        <begin position="124"/>
        <end position="134"/>
    </location>
</feature>